<evidence type="ECO:0000256" key="5">
    <source>
        <dbReference type="ARBA" id="ARBA00022898"/>
    </source>
</evidence>
<dbReference type="PANTHER" id="PTHR11986">
    <property type="entry name" value="AMINOTRANSFERASE CLASS III"/>
    <property type="match status" value="1"/>
</dbReference>
<reference evidence="8" key="1">
    <citation type="submission" date="2020-05" db="EMBL/GenBank/DDBJ databases">
        <title>Frigoriglobus tundricola gen. nov., sp. nov., a psychrotolerant cellulolytic planctomycete of the family Gemmataceae with two divergent copies of 16S rRNA gene.</title>
        <authorList>
            <person name="Kulichevskaya I.S."/>
            <person name="Ivanova A.A."/>
            <person name="Naumoff D.G."/>
            <person name="Beletsky A.V."/>
            <person name="Rijpstra W.I.C."/>
            <person name="Sinninghe Damste J.S."/>
            <person name="Mardanov A.V."/>
            <person name="Ravin N.V."/>
            <person name="Dedysh S.N."/>
        </authorList>
    </citation>
    <scope>NUCLEOTIDE SEQUENCE [LARGE SCALE GENOMIC DNA]</scope>
    <source>
        <strain evidence="8">PL17</strain>
    </source>
</reference>
<evidence type="ECO:0000313" key="8">
    <source>
        <dbReference type="Proteomes" id="UP000503447"/>
    </source>
</evidence>
<dbReference type="PANTHER" id="PTHR11986:SF79">
    <property type="entry name" value="ACETYLORNITHINE AMINOTRANSFERASE, MITOCHONDRIAL"/>
    <property type="match status" value="1"/>
</dbReference>
<keyword evidence="8" id="KW-1185">Reference proteome</keyword>
<name>A0A6M5Z0W9_9BACT</name>
<feature type="domain" description="Quinate/shikimate 5-dehydrogenase/glutamyl-tRNA reductase" evidence="6">
    <location>
        <begin position="621"/>
        <end position="738"/>
    </location>
</feature>
<dbReference type="GO" id="GO:0008483">
    <property type="term" value="F:transaminase activity"/>
    <property type="evidence" value="ECO:0007669"/>
    <property type="project" value="UniProtKB-KW"/>
</dbReference>
<dbReference type="RefSeq" id="WP_171474840.1">
    <property type="nucleotide sequence ID" value="NZ_CP053452.2"/>
</dbReference>
<dbReference type="Proteomes" id="UP000503447">
    <property type="component" value="Chromosome"/>
</dbReference>
<proteinExistence type="predicted"/>
<dbReference type="GO" id="GO:0030170">
    <property type="term" value="F:pyridoxal phosphate binding"/>
    <property type="evidence" value="ECO:0007669"/>
    <property type="project" value="InterPro"/>
</dbReference>
<dbReference type="EMBL" id="CP053452">
    <property type="protein sequence ID" value="QJW99979.1"/>
    <property type="molecule type" value="Genomic_DNA"/>
</dbReference>
<dbReference type="Pfam" id="PF00202">
    <property type="entry name" value="Aminotran_3"/>
    <property type="match status" value="1"/>
</dbReference>
<evidence type="ECO:0000256" key="3">
    <source>
        <dbReference type="ARBA" id="ARBA00022679"/>
    </source>
</evidence>
<evidence type="ECO:0000256" key="2">
    <source>
        <dbReference type="ARBA" id="ARBA00022576"/>
    </source>
</evidence>
<dbReference type="SUPFAM" id="SSF51735">
    <property type="entry name" value="NAD(P)-binding Rossmann-fold domains"/>
    <property type="match status" value="1"/>
</dbReference>
<dbReference type="Gene3D" id="3.40.50.720">
    <property type="entry name" value="NAD(P)-binding Rossmann-like Domain"/>
    <property type="match status" value="1"/>
</dbReference>
<keyword evidence="4" id="KW-0521">NADP</keyword>
<dbReference type="AlphaFoldDB" id="A0A6M5Z0W9"/>
<organism evidence="7 8">
    <name type="scientific">Frigoriglobus tundricola</name>
    <dbReference type="NCBI Taxonomy" id="2774151"/>
    <lineage>
        <taxon>Bacteria</taxon>
        <taxon>Pseudomonadati</taxon>
        <taxon>Planctomycetota</taxon>
        <taxon>Planctomycetia</taxon>
        <taxon>Gemmatales</taxon>
        <taxon>Gemmataceae</taxon>
        <taxon>Frigoriglobus</taxon>
    </lineage>
</organism>
<dbReference type="InterPro" id="IPR050103">
    <property type="entry name" value="Class-III_PLP-dep_AT"/>
</dbReference>
<dbReference type="Gene3D" id="3.40.640.10">
    <property type="entry name" value="Type I PLP-dependent aspartate aminotransferase-like (Major domain)"/>
    <property type="match status" value="1"/>
</dbReference>
<dbReference type="Gene3D" id="3.90.1150.10">
    <property type="entry name" value="Aspartate Aminotransferase, domain 1"/>
    <property type="match status" value="1"/>
</dbReference>
<comment type="cofactor">
    <cofactor evidence="1">
        <name>pyridoxal 5'-phosphate</name>
        <dbReference type="ChEBI" id="CHEBI:597326"/>
    </cofactor>
</comment>
<accession>A0A6M5Z0W9</accession>
<keyword evidence="2" id="KW-0032">Aminotransferase</keyword>
<protein>
    <recommendedName>
        <fullName evidence="6">Quinate/shikimate 5-dehydrogenase/glutamyl-tRNA reductase domain-containing protein</fullName>
    </recommendedName>
</protein>
<dbReference type="KEGG" id="ftj:FTUN_7602"/>
<evidence type="ECO:0000256" key="4">
    <source>
        <dbReference type="ARBA" id="ARBA00022857"/>
    </source>
</evidence>
<dbReference type="Pfam" id="PF01488">
    <property type="entry name" value="Shikimate_DH"/>
    <property type="match status" value="1"/>
</dbReference>
<keyword evidence="3" id="KW-0808">Transferase</keyword>
<evidence type="ECO:0000256" key="1">
    <source>
        <dbReference type="ARBA" id="ARBA00001933"/>
    </source>
</evidence>
<dbReference type="InterPro" id="IPR015424">
    <property type="entry name" value="PyrdxlP-dep_Trfase"/>
</dbReference>
<dbReference type="InterPro" id="IPR015422">
    <property type="entry name" value="PyrdxlP-dep_Trfase_small"/>
</dbReference>
<dbReference type="InterPro" id="IPR015421">
    <property type="entry name" value="PyrdxlP-dep_Trfase_major"/>
</dbReference>
<dbReference type="InterPro" id="IPR036291">
    <property type="entry name" value="NAD(P)-bd_dom_sf"/>
</dbReference>
<dbReference type="GO" id="GO:0042802">
    <property type="term" value="F:identical protein binding"/>
    <property type="evidence" value="ECO:0007669"/>
    <property type="project" value="TreeGrafter"/>
</dbReference>
<dbReference type="SUPFAM" id="SSF53383">
    <property type="entry name" value="PLP-dependent transferases"/>
    <property type="match status" value="1"/>
</dbReference>
<evidence type="ECO:0000259" key="6">
    <source>
        <dbReference type="Pfam" id="PF01488"/>
    </source>
</evidence>
<dbReference type="InterPro" id="IPR005814">
    <property type="entry name" value="Aminotrans_3"/>
</dbReference>
<dbReference type="InterPro" id="IPR006151">
    <property type="entry name" value="Shikm_DH/Glu-tRNA_Rdtase"/>
</dbReference>
<gene>
    <name evidence="7" type="ORF">FTUN_7602</name>
</gene>
<keyword evidence="5" id="KW-0663">Pyridoxal phosphate</keyword>
<sequence>MDLLLSAVPSSAAPATDPAGAYGRYCKPGLVARLGALGLDVTYERAEGDYLWYQSGGRLQRVLDFVGGYGTTLFGHYHPDLVAGARRQLDARVPVFAQASCRSGAAELAEALCDRLGDFVVTFVNSGTEAVEAALKHAHLERPRPVVWAVKGGFHGKTLGAVQLTWSQRGMFSGMGPRVRYLDPDDPADWEAARAEVADVSAAVVEVVAGEGGVRPRPAAFLRWLADTCRDAGVPLVVDEIQTGMGRTGTFLASEAFGLEPDYLCLGKALGGGMAKIGAMLVRRERYVEAFSVLHSSTFAEDDPTCRIGLEALRVLDRDDLPGRCAARGEFLRRELRDVQARYPNQIADVRGLGLMTGLELRAQSDSPSQIIRAASEQGLLGYFGAAYLLHVHSLRVMPTLSQPLTLRVQPSAYVSEADLARFVRGVEGLCKVLRAADAGRLVDFGRAPGALVDRSSHPHPFRREPARTPRKVAFLTHLLGERHLATIDPSLARLPSAELAAFLERTAPLWEPTTLDQLHVRSAAGAAVHLTVFGLGMTAGQISRAMRTRDQGWILEKLEAAVERAVAQGCQAVGFGGYTSIVAGNCKKIRAPGAALTTGNSLTVGMGLLALEQEARAAGIDLRQAKVGVVGAGGNIASTYAQMIAPLVREIVLVGRDRESPRLLAAHAAVRRAAPDTRCTLAEDCSALTDCALVVSASNTPEPVVYPRHLRRGPVVVCDISIPSDVSEEVVRERPDVRVIRGGVVRLPLDPEFAVGGIALPAGHSLACMAETLLMGLEGVQESWSVGAVTVEGVRRAMAAAARHGFAVADTGPLTSGTADQFLAELRAKPVDYPATGRATGATRTRPAAG</sequence>
<evidence type="ECO:0000313" key="7">
    <source>
        <dbReference type="EMBL" id="QJW99979.1"/>
    </source>
</evidence>